<name>A0ABP6VWH5_9GAMM</name>
<evidence type="ECO:0000313" key="4">
    <source>
        <dbReference type="Proteomes" id="UP001500795"/>
    </source>
</evidence>
<reference evidence="4" key="1">
    <citation type="journal article" date="2019" name="Int. J. Syst. Evol. Microbiol.">
        <title>The Global Catalogue of Microorganisms (GCM) 10K type strain sequencing project: providing services to taxonomists for standard genome sequencing and annotation.</title>
        <authorList>
            <consortium name="The Broad Institute Genomics Platform"/>
            <consortium name="The Broad Institute Genome Sequencing Center for Infectious Disease"/>
            <person name="Wu L."/>
            <person name="Ma J."/>
        </authorList>
    </citation>
    <scope>NUCLEOTIDE SEQUENCE [LARGE SCALE GENOMIC DNA]</scope>
    <source>
        <strain evidence="4">JCM 17110</strain>
    </source>
</reference>
<keyword evidence="2" id="KW-1133">Transmembrane helix</keyword>
<dbReference type="PIRSF" id="PIRSF016482">
    <property type="entry name" value="PilO"/>
    <property type="match status" value="1"/>
</dbReference>
<organism evidence="3 4">
    <name type="scientific">Zobellella aerophila</name>
    <dbReference type="NCBI Taxonomy" id="870480"/>
    <lineage>
        <taxon>Bacteria</taxon>
        <taxon>Pseudomonadati</taxon>
        <taxon>Pseudomonadota</taxon>
        <taxon>Gammaproteobacteria</taxon>
        <taxon>Aeromonadales</taxon>
        <taxon>Aeromonadaceae</taxon>
        <taxon>Zobellella</taxon>
    </lineage>
</organism>
<sequence length="196" mass="22249">MNWQKINELELDFDNIGQWPRAARIVAILIVCVLLSAAFGYLFIGDSIKGLEQARTQELKLKEVFEEKARLAVLLPEYRLQVAELEEQLAEQLKKLPNSLEIAGLLDDISFIATDNGLQLQRINWEPENPNDFTTELPMRIIVSGDYHQLGNFVADIAALPRIVVIDSFDVSRAGNERLNMSMLAKTYKYSKQEAP</sequence>
<keyword evidence="2" id="KW-0472">Membrane</keyword>
<dbReference type="InterPro" id="IPR014717">
    <property type="entry name" value="Transl_elong_EF1B/ribsomal_bS6"/>
</dbReference>
<accession>A0ABP6VWH5</accession>
<dbReference type="Proteomes" id="UP001500795">
    <property type="component" value="Unassembled WGS sequence"/>
</dbReference>
<dbReference type="Pfam" id="PF04350">
    <property type="entry name" value="PilO"/>
    <property type="match status" value="1"/>
</dbReference>
<keyword evidence="2" id="KW-0812">Transmembrane</keyword>
<evidence type="ECO:0000313" key="3">
    <source>
        <dbReference type="EMBL" id="GAA3540872.1"/>
    </source>
</evidence>
<keyword evidence="1" id="KW-0175">Coiled coil</keyword>
<evidence type="ECO:0000256" key="1">
    <source>
        <dbReference type="SAM" id="Coils"/>
    </source>
</evidence>
<evidence type="ECO:0000256" key="2">
    <source>
        <dbReference type="SAM" id="Phobius"/>
    </source>
</evidence>
<gene>
    <name evidence="3" type="primary">tapO</name>
    <name evidence="3" type="ORF">GCM10022394_20860</name>
</gene>
<dbReference type="InterPro" id="IPR007445">
    <property type="entry name" value="PilO"/>
</dbReference>
<proteinExistence type="predicted"/>
<dbReference type="PANTHER" id="PTHR39555">
    <property type="entry name" value="FIMBRIAL ASSEMBLY PROTEIN PILO-LIKE PROTEIN-RELATED"/>
    <property type="match status" value="1"/>
</dbReference>
<dbReference type="Gene3D" id="3.30.70.60">
    <property type="match status" value="1"/>
</dbReference>
<protein>
    <submittedName>
        <fullName evidence="3">PilO family type IV pilus biogenesis protein TapO</fullName>
    </submittedName>
</protein>
<dbReference type="RefSeq" id="WP_344957654.1">
    <property type="nucleotide sequence ID" value="NZ_BAABCX010000002.1"/>
</dbReference>
<feature type="transmembrane region" description="Helical" evidence="2">
    <location>
        <begin position="22"/>
        <end position="44"/>
    </location>
</feature>
<keyword evidence="4" id="KW-1185">Reference proteome</keyword>
<dbReference type="EMBL" id="BAABCX010000002">
    <property type="protein sequence ID" value="GAA3540872.1"/>
    <property type="molecule type" value="Genomic_DNA"/>
</dbReference>
<dbReference type="Gene3D" id="1.10.287.540">
    <property type="entry name" value="Helix hairpin bin"/>
    <property type="match status" value="1"/>
</dbReference>
<dbReference type="PANTHER" id="PTHR39555:SF1">
    <property type="entry name" value="TYPE IV PILUS INNER MEMBRANE COMPONENT PILO"/>
    <property type="match status" value="1"/>
</dbReference>
<comment type="caution">
    <text evidence="3">The sequence shown here is derived from an EMBL/GenBank/DDBJ whole genome shotgun (WGS) entry which is preliminary data.</text>
</comment>
<feature type="coiled-coil region" evidence="1">
    <location>
        <begin position="68"/>
        <end position="95"/>
    </location>
</feature>